<proteinExistence type="predicted"/>
<protein>
    <submittedName>
        <fullName evidence="1">Uncharacterized protein</fullName>
    </submittedName>
</protein>
<sequence>MSAKDRKRTSPSDLGAILAGAFMGWAAAGREKPQGVRLADVFILGPLMVYVAATAARPTEGPADRASWEPATAALVAAGAATITYNGRNYLRLRGRAEPTSYMGPG</sequence>
<accession>A0A0F9PNH1</accession>
<evidence type="ECO:0000313" key="1">
    <source>
        <dbReference type="EMBL" id="KKN26147.1"/>
    </source>
</evidence>
<dbReference type="EMBL" id="LAZR01002743">
    <property type="protein sequence ID" value="KKN26147.1"/>
    <property type="molecule type" value="Genomic_DNA"/>
</dbReference>
<organism evidence="1">
    <name type="scientific">marine sediment metagenome</name>
    <dbReference type="NCBI Taxonomy" id="412755"/>
    <lineage>
        <taxon>unclassified sequences</taxon>
        <taxon>metagenomes</taxon>
        <taxon>ecological metagenomes</taxon>
    </lineage>
</organism>
<dbReference type="AlphaFoldDB" id="A0A0F9PNH1"/>
<reference evidence="1" key="1">
    <citation type="journal article" date="2015" name="Nature">
        <title>Complex archaea that bridge the gap between prokaryotes and eukaryotes.</title>
        <authorList>
            <person name="Spang A."/>
            <person name="Saw J.H."/>
            <person name="Jorgensen S.L."/>
            <person name="Zaremba-Niedzwiedzka K."/>
            <person name="Martijn J."/>
            <person name="Lind A.E."/>
            <person name="van Eijk R."/>
            <person name="Schleper C."/>
            <person name="Guy L."/>
            <person name="Ettema T.J."/>
        </authorList>
    </citation>
    <scope>NUCLEOTIDE SEQUENCE</scope>
</reference>
<name>A0A0F9PNH1_9ZZZZ</name>
<gene>
    <name evidence="1" type="ORF">LCGC14_0877480</name>
</gene>
<comment type="caution">
    <text evidence="1">The sequence shown here is derived from an EMBL/GenBank/DDBJ whole genome shotgun (WGS) entry which is preliminary data.</text>
</comment>